<evidence type="ECO:0000313" key="1">
    <source>
        <dbReference type="EMBL" id="CAK9017666.1"/>
    </source>
</evidence>
<dbReference type="EMBL" id="CAXAMM010008550">
    <property type="protein sequence ID" value="CAK9017666.1"/>
    <property type="molecule type" value="Genomic_DNA"/>
</dbReference>
<reference evidence="1 2" key="1">
    <citation type="submission" date="2024-02" db="EMBL/GenBank/DDBJ databases">
        <authorList>
            <person name="Chen Y."/>
            <person name="Shah S."/>
            <person name="Dougan E. K."/>
            <person name="Thang M."/>
            <person name="Chan C."/>
        </authorList>
    </citation>
    <scope>NUCLEOTIDE SEQUENCE [LARGE SCALE GENOMIC DNA]</scope>
</reference>
<dbReference type="Proteomes" id="UP001642464">
    <property type="component" value="Unassembled WGS sequence"/>
</dbReference>
<feature type="non-terminal residue" evidence="1">
    <location>
        <position position="193"/>
    </location>
</feature>
<proteinExistence type="predicted"/>
<evidence type="ECO:0000313" key="2">
    <source>
        <dbReference type="Proteomes" id="UP001642464"/>
    </source>
</evidence>
<name>A0ABP0JT77_9DINO</name>
<comment type="caution">
    <text evidence="1">The sequence shown here is derived from an EMBL/GenBank/DDBJ whole genome shotgun (WGS) entry which is preliminary data.</text>
</comment>
<sequence length="193" mass="21522">MSASLQHNFNQDDLLFAQPECLRPSDTRMAKVFDARKQQQALAMRVTAEARLRDAAGTAAGLYHCGEQVLHPGKCQGALKIQSEESVALVWCSCCKQLLDSTDKNKRFYEQLNSANAALPLDYVLLHSFEDETFVLCDWAGPGALKVGRQLSRVKPPQKPSLLEARQMDEGEKIHELLVNKKRCAEGHEDPSN</sequence>
<gene>
    <name evidence="1" type="ORF">SCF082_LOCUS13737</name>
</gene>
<accession>A0ABP0JT77</accession>
<organism evidence="1 2">
    <name type="scientific">Durusdinium trenchii</name>
    <dbReference type="NCBI Taxonomy" id="1381693"/>
    <lineage>
        <taxon>Eukaryota</taxon>
        <taxon>Sar</taxon>
        <taxon>Alveolata</taxon>
        <taxon>Dinophyceae</taxon>
        <taxon>Suessiales</taxon>
        <taxon>Symbiodiniaceae</taxon>
        <taxon>Durusdinium</taxon>
    </lineage>
</organism>
<protein>
    <submittedName>
        <fullName evidence="1">Uncharacterized protein</fullName>
    </submittedName>
</protein>
<keyword evidence="2" id="KW-1185">Reference proteome</keyword>